<name>A0ABV3X733_9FIRM</name>
<gene>
    <name evidence="2" type="primary">larE</name>
    <name evidence="2" type="ORF">QCO44_10300</name>
</gene>
<feature type="domain" description="tRNA(Ile)-lysidine/2-thiocytidine synthase N-terminal" evidence="1">
    <location>
        <begin position="19"/>
        <end position="128"/>
    </location>
</feature>
<evidence type="ECO:0000313" key="2">
    <source>
        <dbReference type="EMBL" id="MEX5286014.1"/>
    </source>
</evidence>
<keyword evidence="2" id="KW-0808">Transferase</keyword>
<evidence type="ECO:0000313" key="3">
    <source>
        <dbReference type="Proteomes" id="UP001559623"/>
    </source>
</evidence>
<sequence length="272" mass="29717">MEKAKQERLFSLLQAYGSLVVALSGGVDSAVLLKAAVKTLGKEKVAAVTAVSELLSGDELADAKRCAKLCGVTLTTLPAEDLSSPDVVRNDAKRCYYCKKRRFEMIVEWAREHGCRHVAEGTNVDDAADYRPGLTAIEELAPAVVSPLKEAGWGKADIRRAAKEWGMPVWDKPSAACLASRVAYGIELTGERLRAVETAEAAIRRCVRGQIRVRHHGDIARIEIEPASFDAFWQHREELETAVRAAGFAYVTLDLGGYRMGSQNESISHAFS</sequence>
<dbReference type="InterPro" id="IPR005232">
    <property type="entry name" value="LarE"/>
</dbReference>
<proteinExistence type="predicted"/>
<dbReference type="NCBIfam" id="TIGR00268">
    <property type="entry name" value="ATP-dependent sacrificial sulfur transferase LarE"/>
    <property type="match status" value="1"/>
</dbReference>
<dbReference type="PANTHER" id="PTHR43169">
    <property type="entry name" value="EXSB FAMILY PROTEIN"/>
    <property type="match status" value="1"/>
</dbReference>
<dbReference type="GO" id="GO:0016740">
    <property type="term" value="F:transferase activity"/>
    <property type="evidence" value="ECO:0007669"/>
    <property type="project" value="UniProtKB-KW"/>
</dbReference>
<dbReference type="SUPFAM" id="SSF52402">
    <property type="entry name" value="Adenine nucleotide alpha hydrolases-like"/>
    <property type="match status" value="1"/>
</dbReference>
<protein>
    <submittedName>
        <fullName evidence="2">ATP-dependent sacrificial sulfur transferase LarE</fullName>
    </submittedName>
</protein>
<dbReference type="PANTHER" id="PTHR43169:SF2">
    <property type="entry name" value="NAD_GMP SYNTHASE DOMAIN-CONTAINING PROTEIN"/>
    <property type="match status" value="1"/>
</dbReference>
<keyword evidence="3" id="KW-1185">Reference proteome</keyword>
<dbReference type="InterPro" id="IPR011063">
    <property type="entry name" value="TilS/TtcA_N"/>
</dbReference>
<organism evidence="2 3">
    <name type="scientific">Selenomonas sputigena</name>
    <dbReference type="NCBI Taxonomy" id="69823"/>
    <lineage>
        <taxon>Bacteria</taxon>
        <taxon>Bacillati</taxon>
        <taxon>Bacillota</taxon>
        <taxon>Negativicutes</taxon>
        <taxon>Selenomonadales</taxon>
        <taxon>Selenomonadaceae</taxon>
        <taxon>Selenomonas</taxon>
    </lineage>
</organism>
<evidence type="ECO:0000259" key="1">
    <source>
        <dbReference type="Pfam" id="PF01171"/>
    </source>
</evidence>
<dbReference type="EMBL" id="JARVLH010000007">
    <property type="protein sequence ID" value="MEX5286014.1"/>
    <property type="molecule type" value="Genomic_DNA"/>
</dbReference>
<dbReference type="Pfam" id="PF01171">
    <property type="entry name" value="ATP_bind_3"/>
    <property type="match status" value="1"/>
</dbReference>
<dbReference type="PIRSF" id="PIRSF006661">
    <property type="entry name" value="PP-lp_UCP006661"/>
    <property type="match status" value="1"/>
</dbReference>
<dbReference type="Gene3D" id="3.40.50.620">
    <property type="entry name" value="HUPs"/>
    <property type="match status" value="1"/>
</dbReference>
<accession>A0ABV3X733</accession>
<reference evidence="2 3" key="1">
    <citation type="submission" date="2023-04" db="EMBL/GenBank/DDBJ databases">
        <title>Genome Sequence of Selenomonas sputigena ATCC 33150.</title>
        <authorList>
            <person name="Miller D.P."/>
            <person name="Anvari S."/>
            <person name="Polson S.W."/>
            <person name="Macdonald M."/>
            <person name="Mcdowell J.V."/>
        </authorList>
    </citation>
    <scope>NUCLEOTIDE SEQUENCE [LARGE SCALE GENOMIC DNA]</scope>
    <source>
        <strain evidence="2 3">ATCC 33150</strain>
    </source>
</reference>
<dbReference type="InterPro" id="IPR052188">
    <property type="entry name" value="Ni-pincer_cofactor_biosynth"/>
</dbReference>
<dbReference type="Proteomes" id="UP001559623">
    <property type="component" value="Unassembled WGS sequence"/>
</dbReference>
<dbReference type="RefSeq" id="WP_368847733.1">
    <property type="nucleotide sequence ID" value="NZ_CP194411.1"/>
</dbReference>
<dbReference type="InterPro" id="IPR014729">
    <property type="entry name" value="Rossmann-like_a/b/a_fold"/>
</dbReference>
<dbReference type="CDD" id="cd01990">
    <property type="entry name" value="LarE-like"/>
    <property type="match status" value="1"/>
</dbReference>
<comment type="caution">
    <text evidence="2">The sequence shown here is derived from an EMBL/GenBank/DDBJ whole genome shotgun (WGS) entry which is preliminary data.</text>
</comment>